<keyword evidence="1" id="KW-0472">Membrane</keyword>
<sequence length="97" mass="11617">MMQLRHEYYDIDQTFFFSQYSLTRYYVTHQKSTTPSLNHRRFGLVDKLLRRKGRNLLLRPASSYCRTMKTSHFLHIQLLVVFVVLRTVTSASWKSAE</sequence>
<feature type="transmembrane region" description="Helical" evidence="1">
    <location>
        <begin position="73"/>
        <end position="93"/>
    </location>
</feature>
<keyword evidence="3" id="KW-1185">Reference proteome</keyword>
<dbReference type="KEGG" id="dpx:DAPPUDRAFT_256544"/>
<protein>
    <submittedName>
        <fullName evidence="2">Uncharacterized protein</fullName>
    </submittedName>
</protein>
<dbReference type="AlphaFoldDB" id="E9HBL3"/>
<accession>E9HBL3</accession>
<dbReference type="Proteomes" id="UP000000305">
    <property type="component" value="Unassembled WGS sequence"/>
</dbReference>
<dbReference type="EMBL" id="GL732616">
    <property type="protein sequence ID" value="EFX70865.1"/>
    <property type="molecule type" value="Genomic_DNA"/>
</dbReference>
<proteinExistence type="predicted"/>
<evidence type="ECO:0000256" key="1">
    <source>
        <dbReference type="SAM" id="Phobius"/>
    </source>
</evidence>
<evidence type="ECO:0000313" key="2">
    <source>
        <dbReference type="EMBL" id="EFX70865.1"/>
    </source>
</evidence>
<keyword evidence="1" id="KW-0812">Transmembrane</keyword>
<name>E9HBL3_DAPPU</name>
<organism evidence="2 3">
    <name type="scientific">Daphnia pulex</name>
    <name type="common">Water flea</name>
    <dbReference type="NCBI Taxonomy" id="6669"/>
    <lineage>
        <taxon>Eukaryota</taxon>
        <taxon>Metazoa</taxon>
        <taxon>Ecdysozoa</taxon>
        <taxon>Arthropoda</taxon>
        <taxon>Crustacea</taxon>
        <taxon>Branchiopoda</taxon>
        <taxon>Diplostraca</taxon>
        <taxon>Cladocera</taxon>
        <taxon>Anomopoda</taxon>
        <taxon>Daphniidae</taxon>
        <taxon>Daphnia</taxon>
    </lineage>
</organism>
<dbReference type="HOGENOM" id="CLU_2348805_0_0_1"/>
<keyword evidence="1" id="KW-1133">Transmembrane helix</keyword>
<dbReference type="InParanoid" id="E9HBL3"/>
<reference evidence="2 3" key="1">
    <citation type="journal article" date="2011" name="Science">
        <title>The ecoresponsive genome of Daphnia pulex.</title>
        <authorList>
            <person name="Colbourne J.K."/>
            <person name="Pfrender M.E."/>
            <person name="Gilbert D."/>
            <person name="Thomas W.K."/>
            <person name="Tucker A."/>
            <person name="Oakley T.H."/>
            <person name="Tokishita S."/>
            <person name="Aerts A."/>
            <person name="Arnold G.J."/>
            <person name="Basu M.K."/>
            <person name="Bauer D.J."/>
            <person name="Caceres C.E."/>
            <person name="Carmel L."/>
            <person name="Casola C."/>
            <person name="Choi J.H."/>
            <person name="Detter J.C."/>
            <person name="Dong Q."/>
            <person name="Dusheyko S."/>
            <person name="Eads B.D."/>
            <person name="Frohlich T."/>
            <person name="Geiler-Samerotte K.A."/>
            <person name="Gerlach D."/>
            <person name="Hatcher P."/>
            <person name="Jogdeo S."/>
            <person name="Krijgsveld J."/>
            <person name="Kriventseva E.V."/>
            <person name="Kultz D."/>
            <person name="Laforsch C."/>
            <person name="Lindquist E."/>
            <person name="Lopez J."/>
            <person name="Manak J.R."/>
            <person name="Muller J."/>
            <person name="Pangilinan J."/>
            <person name="Patwardhan R.P."/>
            <person name="Pitluck S."/>
            <person name="Pritham E.J."/>
            <person name="Rechtsteiner A."/>
            <person name="Rho M."/>
            <person name="Rogozin I.B."/>
            <person name="Sakarya O."/>
            <person name="Salamov A."/>
            <person name="Schaack S."/>
            <person name="Shapiro H."/>
            <person name="Shiga Y."/>
            <person name="Skalitzky C."/>
            <person name="Smith Z."/>
            <person name="Souvorov A."/>
            <person name="Sung W."/>
            <person name="Tang Z."/>
            <person name="Tsuchiya D."/>
            <person name="Tu H."/>
            <person name="Vos H."/>
            <person name="Wang M."/>
            <person name="Wolf Y.I."/>
            <person name="Yamagata H."/>
            <person name="Yamada T."/>
            <person name="Ye Y."/>
            <person name="Shaw J.R."/>
            <person name="Andrews J."/>
            <person name="Crease T.J."/>
            <person name="Tang H."/>
            <person name="Lucas S.M."/>
            <person name="Robertson H.M."/>
            <person name="Bork P."/>
            <person name="Koonin E.V."/>
            <person name="Zdobnov E.M."/>
            <person name="Grigoriev I.V."/>
            <person name="Lynch M."/>
            <person name="Boore J.L."/>
        </authorList>
    </citation>
    <scope>NUCLEOTIDE SEQUENCE [LARGE SCALE GENOMIC DNA]</scope>
</reference>
<gene>
    <name evidence="2" type="ORF">DAPPUDRAFT_256544</name>
</gene>
<evidence type="ECO:0000313" key="3">
    <source>
        <dbReference type="Proteomes" id="UP000000305"/>
    </source>
</evidence>